<dbReference type="AlphaFoldDB" id="A0A2W4EIA5"/>
<dbReference type="Pfam" id="PF07005">
    <property type="entry name" value="SBD_N"/>
    <property type="match status" value="2"/>
</dbReference>
<dbReference type="Gene3D" id="3.40.980.20">
    <property type="entry name" value="Four-carbon acid sugar kinase, nucleotide binding domain"/>
    <property type="match status" value="1"/>
</dbReference>
<reference evidence="9 10" key="1">
    <citation type="journal article" date="2018" name="Sci. Rep.">
        <title>Rhizobium tumorigenes sp. nov., a novel plant tumorigenic bacterium isolated from cane gall tumors on thornless blackberry.</title>
        <authorList>
            <person name="Kuzmanovi N."/>
            <person name="Smalla K."/>
            <person name="Gronow S."/>
            <person name="PuBawska J."/>
        </authorList>
    </citation>
    <scope>NUCLEOTIDE SEQUENCE [LARGE SCALE GENOMIC DNA]</scope>
    <source>
        <strain evidence="9 10">CCBAU 85046</strain>
    </source>
</reference>
<dbReference type="RefSeq" id="WP_111162239.1">
    <property type="nucleotide sequence ID" value="NZ_PCDP01000040.1"/>
</dbReference>
<dbReference type="InterPro" id="IPR037051">
    <property type="entry name" value="4-carb_acid_sugar_kinase_N_sf"/>
</dbReference>
<gene>
    <name evidence="9" type="ORF">CPY51_21355</name>
</gene>
<keyword evidence="10" id="KW-1185">Reference proteome</keyword>
<evidence type="ECO:0000313" key="10">
    <source>
        <dbReference type="Proteomes" id="UP000248925"/>
    </source>
</evidence>
<evidence type="ECO:0000256" key="3">
    <source>
        <dbReference type="ARBA" id="ARBA00022741"/>
    </source>
</evidence>
<dbReference type="GO" id="GO:0016301">
    <property type="term" value="F:kinase activity"/>
    <property type="evidence" value="ECO:0007669"/>
    <property type="project" value="UniProtKB-KW"/>
</dbReference>
<dbReference type="Proteomes" id="UP000248925">
    <property type="component" value="Unassembled WGS sequence"/>
</dbReference>
<dbReference type="GO" id="GO:0005524">
    <property type="term" value="F:ATP binding"/>
    <property type="evidence" value="ECO:0007669"/>
    <property type="project" value="UniProtKB-KW"/>
</dbReference>
<dbReference type="Gene3D" id="3.40.50.10840">
    <property type="entry name" value="Putative sugar-binding, N-terminal domain"/>
    <property type="match status" value="2"/>
</dbReference>
<dbReference type="Pfam" id="PF17042">
    <property type="entry name" value="NBD_C"/>
    <property type="match status" value="1"/>
</dbReference>
<evidence type="ECO:0000256" key="6">
    <source>
        <dbReference type="ARBA" id="ARBA00023277"/>
    </source>
</evidence>
<dbReference type="InterPro" id="IPR042213">
    <property type="entry name" value="NBD_C_sf"/>
</dbReference>
<feature type="domain" description="Four-carbon acid sugar kinase N-terminal" evidence="7">
    <location>
        <begin position="6"/>
        <end position="123"/>
    </location>
</feature>
<evidence type="ECO:0000259" key="7">
    <source>
        <dbReference type="Pfam" id="PF07005"/>
    </source>
</evidence>
<keyword evidence="3" id="KW-0547">Nucleotide-binding</keyword>
<organism evidence="9 10">
    <name type="scientific">Rhizobium tubonense</name>
    <dbReference type="NCBI Taxonomy" id="484088"/>
    <lineage>
        <taxon>Bacteria</taxon>
        <taxon>Pseudomonadati</taxon>
        <taxon>Pseudomonadota</taxon>
        <taxon>Alphaproteobacteria</taxon>
        <taxon>Hyphomicrobiales</taxon>
        <taxon>Rhizobiaceae</taxon>
        <taxon>Rhizobium/Agrobacterium group</taxon>
        <taxon>Rhizobium</taxon>
    </lineage>
</organism>
<evidence type="ECO:0000256" key="4">
    <source>
        <dbReference type="ARBA" id="ARBA00022777"/>
    </source>
</evidence>
<name>A0A2W4EIA5_9HYPH</name>
<dbReference type="InterPro" id="IPR031475">
    <property type="entry name" value="NBD_C"/>
</dbReference>
<proteinExistence type="inferred from homology"/>
<dbReference type="SUPFAM" id="SSF142764">
    <property type="entry name" value="YgbK-like"/>
    <property type="match status" value="1"/>
</dbReference>
<protein>
    <submittedName>
        <fullName evidence="9">Hrp-dependent type III effector protein</fullName>
    </submittedName>
</protein>
<keyword evidence="4" id="KW-0418">Kinase</keyword>
<evidence type="ECO:0000259" key="8">
    <source>
        <dbReference type="Pfam" id="PF17042"/>
    </source>
</evidence>
<evidence type="ECO:0000256" key="5">
    <source>
        <dbReference type="ARBA" id="ARBA00022840"/>
    </source>
</evidence>
<evidence type="ECO:0000313" key="9">
    <source>
        <dbReference type="EMBL" id="PZM11303.1"/>
    </source>
</evidence>
<evidence type="ECO:0000256" key="1">
    <source>
        <dbReference type="ARBA" id="ARBA00005715"/>
    </source>
</evidence>
<comment type="caution">
    <text evidence="9">The sequence shown here is derived from an EMBL/GenBank/DDBJ whole genome shotgun (WGS) entry which is preliminary data.</text>
</comment>
<feature type="domain" description="Four-carbon acid sugar kinase N-terminal" evidence="7">
    <location>
        <begin position="140"/>
        <end position="197"/>
    </location>
</feature>
<keyword evidence="2" id="KW-0808">Transferase</keyword>
<feature type="domain" description="Four-carbon acid sugar kinase nucleotide binding" evidence="8">
    <location>
        <begin position="269"/>
        <end position="349"/>
    </location>
</feature>
<keyword evidence="5" id="KW-0067">ATP-binding</keyword>
<dbReference type="InterPro" id="IPR010737">
    <property type="entry name" value="4-carb_acid_sugar_kinase_N"/>
</dbReference>
<comment type="similarity">
    <text evidence="1">Belongs to the four-carbon acid sugar kinase family.</text>
</comment>
<dbReference type="EMBL" id="PCDP01000040">
    <property type="protein sequence ID" value="PZM11303.1"/>
    <property type="molecule type" value="Genomic_DNA"/>
</dbReference>
<sequence length="366" mass="38568">MPFLRLIADDLTGALDTAAELAGLCGQIAVMWNNEPADAPSCLAIDTGTRELPASDAVATIVKLAPFLKGADIAFKKVDSLLRGPWAAELAACFSLGLWRHCIVAPAFPHQGRRTLDGRQWARSDGGPWRDVGGDLAASLRAEGAPASAGRIAEGLRDGITIFDAATDADLLEIASLAAQAQGPILWCGTGGLARALASGHHIKPSHTLQKPVLGFFGSDQGVTRVQIEACRPHRMTINGESDVEEINRRLASSGVAFLNIGLLSNMTRPEAAARIMSAFGEVASGLQKPRTLIVAGGETLRAVCLSLGATSLDVVGQVEPGVPRSVMRGGRWDGIEVISKSGAFGEKNLWRDLLIENGLMNEEPD</sequence>
<keyword evidence="6" id="KW-0119">Carbohydrate metabolism</keyword>
<accession>A0A2W4EIA5</accession>
<evidence type="ECO:0000256" key="2">
    <source>
        <dbReference type="ARBA" id="ARBA00022679"/>
    </source>
</evidence>
<dbReference type="OrthoDB" id="9778478at2"/>